<evidence type="ECO:0000313" key="3">
    <source>
        <dbReference type="EMBL" id="QWF70938.1"/>
    </source>
</evidence>
<gene>
    <name evidence="3" type="ORF">KEF85_00060</name>
</gene>
<dbReference type="GO" id="GO:0008713">
    <property type="term" value="F:ADP-heptose-lipopolysaccharide heptosyltransferase activity"/>
    <property type="evidence" value="ECO:0007669"/>
    <property type="project" value="TreeGrafter"/>
</dbReference>
<evidence type="ECO:0000313" key="4">
    <source>
        <dbReference type="Proteomes" id="UP000676649"/>
    </source>
</evidence>
<accession>A0A975RA41</accession>
<dbReference type="Proteomes" id="UP000676649">
    <property type="component" value="Chromosome"/>
</dbReference>
<dbReference type="EMBL" id="CP073754">
    <property type="protein sequence ID" value="QWF70938.1"/>
    <property type="molecule type" value="Genomic_DNA"/>
</dbReference>
<dbReference type="PANTHER" id="PTHR30160">
    <property type="entry name" value="TETRAACYLDISACCHARIDE 4'-KINASE-RELATED"/>
    <property type="match status" value="1"/>
</dbReference>
<dbReference type="CDD" id="cd03789">
    <property type="entry name" value="GT9_LPS_heptosyltransferase"/>
    <property type="match status" value="1"/>
</dbReference>
<dbReference type="KEGG" id="mpad:KEF85_00060"/>
<sequence>MIHNILRFCLTQILLFGDFFINRLTNTRQSGLVIIRLNAIGDFILWLDTAKEYRRLYPNTRITLIANSLWSDWAKHFSYWDEVWPIQLLQFTRNPLYHWQTVYRLRKAGFAIAIQPTYSRLFLHGDIMIRATGAAQRIGSQGDLSNITARRKHQSDFWYTKLLPSITTELNELDRNAEFIALLTGKPYHVSLPKLPHLLELPVELNLPKPYFVVFPGALWFGRQWPVANFAELINKLNATYGYQAVLCGSAAELKVCEQLASMTQAHVVNLAGKTSLMQFAELVRSANLLIGNETSAIHIATAVNTASVCILGGGHFGRFLPYAHNLTGIKPYSVNLYMPCFNCNWICTEAHDKLGPVPCIANISVDMVWSACRAILSPSKT</sequence>
<keyword evidence="1" id="KW-0328">Glycosyltransferase</keyword>
<proteinExistence type="predicted"/>
<dbReference type="GO" id="GO:0005829">
    <property type="term" value="C:cytosol"/>
    <property type="evidence" value="ECO:0007669"/>
    <property type="project" value="TreeGrafter"/>
</dbReference>
<dbReference type="PANTHER" id="PTHR30160:SF1">
    <property type="entry name" value="LIPOPOLYSACCHARIDE 1,2-N-ACETYLGLUCOSAMINETRANSFERASE-RELATED"/>
    <property type="match status" value="1"/>
</dbReference>
<reference evidence="3" key="1">
    <citation type="submission" date="2021-04" db="EMBL/GenBank/DDBJ databases">
        <title>Draft genome sequence data of methanotrophic Methylovulum sp. strain S1L and Methylomonas sp. strain S2AM isolated from boreal lake water columns.</title>
        <authorList>
            <person name="Rissanen A.J."/>
            <person name="Mangayil R."/>
            <person name="Svenning M.M."/>
            <person name="Khanongnuch R."/>
        </authorList>
    </citation>
    <scope>NUCLEOTIDE SEQUENCE</scope>
    <source>
        <strain evidence="3">S2AM</strain>
    </source>
</reference>
<evidence type="ECO:0000256" key="1">
    <source>
        <dbReference type="ARBA" id="ARBA00022676"/>
    </source>
</evidence>
<dbReference type="Pfam" id="PF01075">
    <property type="entry name" value="Glyco_transf_9"/>
    <property type="match status" value="1"/>
</dbReference>
<organism evidence="3 4">
    <name type="scientific">Methylomonas paludis</name>
    <dbReference type="NCBI Taxonomy" id="1173101"/>
    <lineage>
        <taxon>Bacteria</taxon>
        <taxon>Pseudomonadati</taxon>
        <taxon>Pseudomonadota</taxon>
        <taxon>Gammaproteobacteria</taxon>
        <taxon>Methylococcales</taxon>
        <taxon>Methylococcaceae</taxon>
        <taxon>Methylomonas</taxon>
    </lineage>
</organism>
<dbReference type="AlphaFoldDB" id="A0A975RA41"/>
<dbReference type="RefSeq" id="WP_215582447.1">
    <property type="nucleotide sequence ID" value="NZ_CP073754.1"/>
</dbReference>
<keyword evidence="4" id="KW-1185">Reference proteome</keyword>
<dbReference type="InterPro" id="IPR002201">
    <property type="entry name" value="Glyco_trans_9"/>
</dbReference>
<name>A0A975RA41_9GAMM</name>
<protein>
    <submittedName>
        <fullName evidence="3">Glycosyltransferase family 9 protein</fullName>
    </submittedName>
</protein>
<dbReference type="GO" id="GO:0009244">
    <property type="term" value="P:lipopolysaccharide core region biosynthetic process"/>
    <property type="evidence" value="ECO:0007669"/>
    <property type="project" value="TreeGrafter"/>
</dbReference>
<dbReference type="InterPro" id="IPR051199">
    <property type="entry name" value="LPS_LOS_Heptosyltrfase"/>
</dbReference>
<dbReference type="Gene3D" id="3.40.50.2000">
    <property type="entry name" value="Glycogen Phosphorylase B"/>
    <property type="match status" value="2"/>
</dbReference>
<keyword evidence="2" id="KW-0808">Transferase</keyword>
<dbReference type="SUPFAM" id="SSF53756">
    <property type="entry name" value="UDP-Glycosyltransferase/glycogen phosphorylase"/>
    <property type="match status" value="1"/>
</dbReference>
<evidence type="ECO:0000256" key="2">
    <source>
        <dbReference type="ARBA" id="ARBA00022679"/>
    </source>
</evidence>